<reference evidence="1" key="2">
    <citation type="journal article" date="2022" name="New Phytol.">
        <title>Evolutionary transition to the ectomycorrhizal habit in the genomes of a hyperdiverse lineage of mushroom-forming fungi.</title>
        <authorList>
            <person name="Looney B."/>
            <person name="Miyauchi S."/>
            <person name="Morin E."/>
            <person name="Drula E."/>
            <person name="Courty P.E."/>
            <person name="Kohler A."/>
            <person name="Kuo A."/>
            <person name="LaButti K."/>
            <person name="Pangilinan J."/>
            <person name="Lipzen A."/>
            <person name="Riley R."/>
            <person name="Andreopoulos W."/>
            <person name="He G."/>
            <person name="Johnson J."/>
            <person name="Nolan M."/>
            <person name="Tritt A."/>
            <person name="Barry K.W."/>
            <person name="Grigoriev I.V."/>
            <person name="Nagy L.G."/>
            <person name="Hibbett D."/>
            <person name="Henrissat B."/>
            <person name="Matheny P.B."/>
            <person name="Labbe J."/>
            <person name="Martin F.M."/>
        </authorList>
    </citation>
    <scope>NUCLEOTIDE SEQUENCE</scope>
    <source>
        <strain evidence="1">HHB10654</strain>
    </source>
</reference>
<evidence type="ECO:0000313" key="1">
    <source>
        <dbReference type="EMBL" id="KAI0057055.1"/>
    </source>
</evidence>
<name>A0ACB8SLS9_9AGAM</name>
<keyword evidence="2" id="KW-1185">Reference proteome</keyword>
<organism evidence="1 2">
    <name type="scientific">Artomyces pyxidatus</name>
    <dbReference type="NCBI Taxonomy" id="48021"/>
    <lineage>
        <taxon>Eukaryota</taxon>
        <taxon>Fungi</taxon>
        <taxon>Dikarya</taxon>
        <taxon>Basidiomycota</taxon>
        <taxon>Agaricomycotina</taxon>
        <taxon>Agaricomycetes</taxon>
        <taxon>Russulales</taxon>
        <taxon>Auriscalpiaceae</taxon>
        <taxon>Artomyces</taxon>
    </lineage>
</organism>
<dbReference type="Proteomes" id="UP000814140">
    <property type="component" value="Unassembled WGS sequence"/>
</dbReference>
<evidence type="ECO:0000313" key="2">
    <source>
        <dbReference type="Proteomes" id="UP000814140"/>
    </source>
</evidence>
<gene>
    <name evidence="1" type="ORF">BV25DRAFT_1831554</name>
</gene>
<dbReference type="EMBL" id="MU277253">
    <property type="protein sequence ID" value="KAI0057055.1"/>
    <property type="molecule type" value="Genomic_DNA"/>
</dbReference>
<comment type="caution">
    <text evidence="1">The sequence shown here is derived from an EMBL/GenBank/DDBJ whole genome shotgun (WGS) entry which is preliminary data.</text>
</comment>
<proteinExistence type="predicted"/>
<sequence length="86" mass="9935">MHLFNLSTALIFIALFGVQLQFVRTIPATYDEVLLYAPETLYLERRADIYTPLVDTDGLEEEEIVPRAPIRITQWLKREDLGINAL</sequence>
<reference evidence="1" key="1">
    <citation type="submission" date="2021-03" db="EMBL/GenBank/DDBJ databases">
        <authorList>
            <consortium name="DOE Joint Genome Institute"/>
            <person name="Ahrendt S."/>
            <person name="Looney B.P."/>
            <person name="Miyauchi S."/>
            <person name="Morin E."/>
            <person name="Drula E."/>
            <person name="Courty P.E."/>
            <person name="Chicoki N."/>
            <person name="Fauchery L."/>
            <person name="Kohler A."/>
            <person name="Kuo A."/>
            <person name="Labutti K."/>
            <person name="Pangilinan J."/>
            <person name="Lipzen A."/>
            <person name="Riley R."/>
            <person name="Andreopoulos W."/>
            <person name="He G."/>
            <person name="Johnson J."/>
            <person name="Barry K.W."/>
            <person name="Grigoriev I.V."/>
            <person name="Nagy L."/>
            <person name="Hibbett D."/>
            <person name="Henrissat B."/>
            <person name="Matheny P.B."/>
            <person name="Labbe J."/>
            <person name="Martin F."/>
        </authorList>
    </citation>
    <scope>NUCLEOTIDE SEQUENCE</scope>
    <source>
        <strain evidence="1">HHB10654</strain>
    </source>
</reference>
<accession>A0ACB8SLS9</accession>
<protein>
    <submittedName>
        <fullName evidence="1">Uncharacterized protein</fullName>
    </submittedName>
</protein>